<dbReference type="Gene3D" id="2.60.40.10">
    <property type="entry name" value="Immunoglobulins"/>
    <property type="match status" value="1"/>
</dbReference>
<name>A0A5B8UYR0_9SPHI</name>
<feature type="site" description="Transition state stabilizer" evidence="6">
    <location>
        <position position="467"/>
    </location>
</feature>
<evidence type="ECO:0000313" key="9">
    <source>
        <dbReference type="Proteomes" id="UP000321479"/>
    </source>
</evidence>
<dbReference type="KEGG" id="mgin:FRZ54_15210"/>
<dbReference type="InterPro" id="IPR013783">
    <property type="entry name" value="Ig-like_fold"/>
</dbReference>
<dbReference type="InterPro" id="IPR013780">
    <property type="entry name" value="Glyco_hydro_b"/>
</dbReference>
<dbReference type="EMBL" id="CP042436">
    <property type="protein sequence ID" value="QEC63865.1"/>
    <property type="molecule type" value="Genomic_DNA"/>
</dbReference>
<dbReference type="SUPFAM" id="SSF51011">
    <property type="entry name" value="Glycosyl hydrolase domain"/>
    <property type="match status" value="1"/>
</dbReference>
<dbReference type="Gene3D" id="1.20.58.80">
    <property type="entry name" value="Phosphotransferase system, lactose/cellobiose-type IIA subunit"/>
    <property type="match status" value="1"/>
</dbReference>
<evidence type="ECO:0000256" key="3">
    <source>
        <dbReference type="ARBA" id="ARBA00022679"/>
    </source>
</evidence>
<evidence type="ECO:0000256" key="4">
    <source>
        <dbReference type="ARBA" id="ARBA00023277"/>
    </source>
</evidence>
<proteinExistence type="inferred from homology"/>
<dbReference type="GO" id="GO:0004553">
    <property type="term" value="F:hydrolase activity, hydrolyzing O-glycosyl compounds"/>
    <property type="evidence" value="ECO:0007669"/>
    <property type="project" value="InterPro"/>
</dbReference>
<feature type="binding site" evidence="6">
    <location>
        <position position="344"/>
    </location>
    <ligand>
        <name>alpha-maltose 1-phosphate</name>
        <dbReference type="ChEBI" id="CHEBI:63576"/>
    </ligand>
</feature>
<dbReference type="Proteomes" id="UP000321479">
    <property type="component" value="Chromosome"/>
</dbReference>
<feature type="binding site" evidence="6">
    <location>
        <position position="381"/>
    </location>
    <ligand>
        <name>alpha-maltose 1-phosphate</name>
        <dbReference type="ChEBI" id="CHEBI:63576"/>
    </ligand>
</feature>
<dbReference type="OrthoDB" id="9805159at2"/>
<dbReference type="InterPro" id="IPR017853">
    <property type="entry name" value="GH"/>
</dbReference>
<dbReference type="SMART" id="SM00642">
    <property type="entry name" value="Aamy"/>
    <property type="match status" value="1"/>
</dbReference>
<dbReference type="Pfam" id="PF11896">
    <property type="entry name" value="GlgE_dom_N_S"/>
    <property type="match status" value="1"/>
</dbReference>
<comment type="subunit">
    <text evidence="1 6">Homodimer.</text>
</comment>
<dbReference type="PANTHER" id="PTHR47786">
    <property type="entry name" value="ALPHA-1,4-GLUCAN:MALTOSE-1-PHOSPHATE MALTOSYLTRANSFERASE"/>
    <property type="match status" value="1"/>
</dbReference>
<reference evidence="8 9" key="1">
    <citation type="journal article" date="2017" name="Curr. Microbiol.">
        <title>Mucilaginibacter ginsenosidivorans sp. nov., Isolated from Soil of Ginseng Field.</title>
        <authorList>
            <person name="Kim M.M."/>
            <person name="Siddiqi M.Z."/>
            <person name="Im W.T."/>
        </authorList>
    </citation>
    <scope>NUCLEOTIDE SEQUENCE [LARGE SCALE GENOMIC DNA]</scope>
    <source>
        <strain evidence="8 9">Gsoil 3017</strain>
    </source>
</reference>
<dbReference type="HAMAP" id="MF_02124">
    <property type="entry name" value="GlgE"/>
    <property type="match status" value="1"/>
</dbReference>
<keyword evidence="9" id="KW-1185">Reference proteome</keyword>
<dbReference type="RefSeq" id="WP_147032438.1">
    <property type="nucleotide sequence ID" value="NZ_CP042436.1"/>
</dbReference>
<dbReference type="GO" id="GO:0016758">
    <property type="term" value="F:hexosyltransferase activity"/>
    <property type="evidence" value="ECO:0007669"/>
    <property type="project" value="UniProtKB-UniRule"/>
</dbReference>
<comment type="similarity">
    <text evidence="6">Belongs to the glycosyl hydrolase 13 family. GlgE subfamily.</text>
</comment>
<keyword evidence="4 6" id="KW-0119">Carbohydrate metabolism</keyword>
<evidence type="ECO:0000256" key="2">
    <source>
        <dbReference type="ARBA" id="ARBA00022676"/>
    </source>
</evidence>
<dbReference type="InterPro" id="IPR006047">
    <property type="entry name" value="GH13_cat_dom"/>
</dbReference>
<organism evidence="8 9">
    <name type="scientific">Mucilaginibacter ginsenosidivorans</name>
    <dbReference type="NCBI Taxonomy" id="398053"/>
    <lineage>
        <taxon>Bacteria</taxon>
        <taxon>Pseudomonadati</taxon>
        <taxon>Bacteroidota</taxon>
        <taxon>Sphingobacteriia</taxon>
        <taxon>Sphingobacteriales</taxon>
        <taxon>Sphingobacteriaceae</taxon>
        <taxon>Mucilaginibacter</taxon>
    </lineage>
</organism>
<dbReference type="InterPro" id="IPR021828">
    <property type="entry name" value="GlgE_dom_N/S"/>
</dbReference>
<feature type="binding site" evidence="6">
    <location>
        <position position="309"/>
    </location>
    <ligand>
        <name>alpha-maltose 1-phosphate</name>
        <dbReference type="ChEBI" id="CHEBI:63576"/>
    </ligand>
</feature>
<keyword evidence="3 6" id="KW-0808">Transferase</keyword>
<feature type="domain" description="Glycosyl hydrolase family 13 catalytic" evidence="7">
    <location>
        <begin position="201"/>
        <end position="546"/>
    </location>
</feature>
<dbReference type="EC" id="2.4.99.16" evidence="6"/>
<dbReference type="InterPro" id="IPR026585">
    <property type="entry name" value="GlgE"/>
</dbReference>
<gene>
    <name evidence="6" type="primary">glgE</name>
    <name evidence="8" type="ORF">FRZ54_15210</name>
</gene>
<evidence type="ECO:0000256" key="5">
    <source>
        <dbReference type="ARBA" id="ARBA00048735"/>
    </source>
</evidence>
<evidence type="ECO:0000313" key="8">
    <source>
        <dbReference type="EMBL" id="QEC63865.1"/>
    </source>
</evidence>
<evidence type="ECO:0000256" key="1">
    <source>
        <dbReference type="ARBA" id="ARBA00011738"/>
    </source>
</evidence>
<dbReference type="PANTHER" id="PTHR47786:SF2">
    <property type="entry name" value="GLYCOSYL HYDROLASE FAMILY 13 CATALYTIC DOMAIN-CONTAINING PROTEIN"/>
    <property type="match status" value="1"/>
</dbReference>
<comment type="catalytic activity">
    <reaction evidence="5 6">
        <text>alpha-maltose 1-phosphate + [(1-&gt;4)-alpha-D-glucosyl](n) = [(1-&gt;4)-alpha-D-glucosyl](n+2) + phosphate</text>
        <dbReference type="Rhea" id="RHEA:42692"/>
        <dbReference type="Rhea" id="RHEA-COMP:9584"/>
        <dbReference type="Rhea" id="RHEA-COMP:10183"/>
        <dbReference type="ChEBI" id="CHEBI:15444"/>
        <dbReference type="ChEBI" id="CHEBI:43474"/>
        <dbReference type="ChEBI" id="CHEBI:63576"/>
        <dbReference type="EC" id="2.4.99.16"/>
    </reaction>
</comment>
<dbReference type="SUPFAM" id="SSF51445">
    <property type="entry name" value="(Trans)glycosidases"/>
    <property type="match status" value="1"/>
</dbReference>
<feature type="binding site" evidence="6">
    <location>
        <position position="249"/>
    </location>
    <ligand>
        <name>alpha-maltose 1-phosphate</name>
        <dbReference type="ChEBI" id="CHEBI:63576"/>
    </ligand>
</feature>
<dbReference type="InterPro" id="IPR049171">
    <property type="entry name" value="GLGE_C"/>
</dbReference>
<dbReference type="GO" id="GO:0030979">
    <property type="term" value="P:alpha-glucan biosynthetic process"/>
    <property type="evidence" value="ECO:0007669"/>
    <property type="project" value="UniProtKB-UniRule"/>
</dbReference>
<feature type="binding site" evidence="6">
    <location>
        <begin position="521"/>
        <end position="522"/>
    </location>
    <ligand>
        <name>alpha-maltose 1-phosphate</name>
        <dbReference type="ChEBI" id="CHEBI:63576"/>
    </ligand>
</feature>
<evidence type="ECO:0000259" key="7">
    <source>
        <dbReference type="SMART" id="SM00642"/>
    </source>
</evidence>
<dbReference type="Gene3D" id="3.20.20.80">
    <property type="entry name" value="Glycosidases"/>
    <property type="match status" value="1"/>
</dbReference>
<keyword evidence="2 6" id="KW-0328">Glycosyltransferase</keyword>
<feature type="active site" description="Proton donor" evidence="6">
    <location>
        <position position="409"/>
    </location>
</feature>
<dbReference type="CDD" id="cd11344">
    <property type="entry name" value="AmyAc_GlgE_like"/>
    <property type="match status" value="1"/>
</dbReference>
<dbReference type="Pfam" id="PF21702">
    <property type="entry name" value="GLGE_C"/>
    <property type="match status" value="1"/>
</dbReference>
<feature type="active site" description="Nucleophile" evidence="6">
    <location>
        <position position="380"/>
    </location>
</feature>
<sequence>MTKHGLQRVIVEHVTPEIDAGRFYIKKIPGETIGVEADIFTDGHDHVRGQVLYKHESDKNWLRVPMHLMSNDRWQGSFNVEKTGFYSYTVTGWVDHPLTWHEGFVKKYQDTQHMGVELLIGAEFLEAMLPRASKPDQKTINKIVATLRDENKYDLAVNLVLGKDVHHLIDQYPNLENATTYLRELKVYVDREKAGFSSWYCFFPRSASTVEGKHGTFKDCEALLPRIAEMGFDVLYFPPIHPIGQTFRKGKNNTVNALPGDDGVPYAIGSKDGGHKDILKDLGTLDDFKHLIKEAAAHGLEIAMDFAIQCSPDHPYVKKHPKWFKWRPDGTVQYAENPPKKYQDILPVNFENDDWENLWKELKSILDYWCEQGIRIFRVDNPHTKSFNFWEWCIAEVQKKYPGTIFLSEAFTKPKVMKELAKLGYTQSYTYYTWRNSKHELIEYMNELTQSEMKDYYRPNFWPNTHDINPYSLQNGNEISFITRYVMAATLSSNYGIFGPVYELMYHDAYPGKEEYLNSEKYEVRHWDWSAKNRLIDVITKVNAARKANAALQTTYNISFCETYNDNILAYYKRTGDNHILCVVKLDPYSKQFAHVQTPLWELGIEAGQDFSVYDILTGNTYTWNQEWNYVQFEPWDLPVHLFRIEV</sequence>
<dbReference type="Gene3D" id="2.60.40.1180">
    <property type="entry name" value="Golgi alpha-mannosidase II"/>
    <property type="match status" value="1"/>
</dbReference>
<accession>A0A5B8UYR0</accession>
<protein>
    <recommendedName>
        <fullName evidence="6">Alpha-1,4-glucan:maltose-1-phosphate maltosyltransferase</fullName>
        <shortName evidence="6">GMPMT</shortName>
        <ecNumber evidence="6">2.4.99.16</ecNumber>
    </recommendedName>
    <alternativeName>
        <fullName evidence="6">(1-&gt;4)-alpha-D-glucan:maltose-1-phosphate alpha-D-maltosyltransferase</fullName>
    </alternativeName>
</protein>
<comment type="function">
    <text evidence="6">Maltosyltransferase that uses maltose 1-phosphate (M1P) as the sugar donor to elongate linear or branched alpha-(1-&gt;4)-glucans. Is involved in a branched alpha-glucan biosynthetic pathway from trehalose, together with TreS, Mak and GlgB.</text>
</comment>
<dbReference type="AlphaFoldDB" id="A0A5B8UYR0"/>
<evidence type="ECO:0000256" key="6">
    <source>
        <dbReference type="HAMAP-Rule" id="MF_02124"/>
    </source>
</evidence>